<keyword evidence="1" id="KW-0472">Membrane</keyword>
<evidence type="ECO:0000256" key="1">
    <source>
        <dbReference type="SAM" id="Phobius"/>
    </source>
</evidence>
<dbReference type="InterPro" id="IPR006149">
    <property type="entry name" value="EB_dom"/>
</dbReference>
<evidence type="ECO:0000313" key="5">
    <source>
        <dbReference type="EMBL" id="KAJ8301423.1"/>
    </source>
</evidence>
<gene>
    <name evidence="5" type="ORF">KUTeg_020410</name>
</gene>
<evidence type="ECO:0000259" key="4">
    <source>
        <dbReference type="Pfam" id="PF23608"/>
    </source>
</evidence>
<proteinExistence type="predicted"/>
<reference evidence="5 6" key="1">
    <citation type="submission" date="2022-12" db="EMBL/GenBank/DDBJ databases">
        <title>Chromosome-level genome of Tegillarca granosa.</title>
        <authorList>
            <person name="Kim J."/>
        </authorList>
    </citation>
    <scope>NUCLEOTIDE SEQUENCE [LARGE SCALE GENOMIC DNA]</scope>
    <source>
        <strain evidence="5">Teg-2019</strain>
        <tissue evidence="5">Adductor muscle</tissue>
    </source>
</reference>
<keyword evidence="6" id="KW-1185">Reference proteome</keyword>
<keyword evidence="1" id="KW-1133">Transmembrane helix</keyword>
<dbReference type="PANTHER" id="PTHR39069">
    <property type="entry name" value="ECDYSONE-INDUCIBLE GENE E1, ISOFORM A"/>
    <property type="match status" value="1"/>
</dbReference>
<evidence type="ECO:0008006" key="7">
    <source>
        <dbReference type="Google" id="ProtNLM"/>
    </source>
</evidence>
<keyword evidence="1" id="KW-0812">Transmembrane</keyword>
<protein>
    <recommendedName>
        <fullName evidence="7">EGF-like domain-containing protein</fullName>
    </recommendedName>
</protein>
<feature type="chain" id="PRO_5046104759" description="EGF-like domain-containing protein" evidence="2">
    <location>
        <begin position="22"/>
        <end position="409"/>
    </location>
</feature>
<accession>A0ABQ9EDT4</accession>
<dbReference type="EMBL" id="JARBDR010000918">
    <property type="protein sequence ID" value="KAJ8301423.1"/>
    <property type="molecule type" value="Genomic_DNA"/>
</dbReference>
<dbReference type="Pfam" id="PF23608">
    <property type="entry name" value="Ig_ILCR1"/>
    <property type="match status" value="1"/>
</dbReference>
<feature type="signal peptide" evidence="2">
    <location>
        <begin position="1"/>
        <end position="21"/>
    </location>
</feature>
<keyword evidence="2" id="KW-0732">Signal</keyword>
<dbReference type="PANTHER" id="PTHR39069:SF8">
    <property type="entry name" value="FI17111P1"/>
    <property type="match status" value="1"/>
</dbReference>
<dbReference type="InterPro" id="IPR057066">
    <property type="entry name" value="Ig_ILCR1"/>
</dbReference>
<evidence type="ECO:0000256" key="2">
    <source>
        <dbReference type="SAM" id="SignalP"/>
    </source>
</evidence>
<feature type="domain" description="ILCR1 Ig-like" evidence="4">
    <location>
        <begin position="156"/>
        <end position="254"/>
    </location>
</feature>
<feature type="domain" description="EB" evidence="3">
    <location>
        <begin position="262"/>
        <end position="301"/>
    </location>
</feature>
<sequence>MMGIILKFLFYFGYLLTTSYGMTTLTCTQHNTQVQSNTTCVAYLLTKENCSRIALPTIFPNLYKHIHNQLYPEKPSNFTVVPIEYQSTVTASIVHIPGFEVNVVSVDRGSRACVIIDFNGTLTAPDIHSKFKVTLKKLLGLYYLDAYNYADQQSGQWSTTISYQLMTSQRAIRMWFVAPPPQYNFTEFEVELYSYDNNRNPKEKILFLVRISQLTYTFLNISDGNYIIKGEICNSTSNCRGDLGLSCIKNHCKCEGDHYWSGTKCLPKLGYGNTCSSTMECESADGLLCIQGQCQCNDSYYWSDINKGCTTKMHYNGACIIGEDGCQSSLVCSDSGKCQCKDKIWSEEDGKCVEQYITSIQILAVVGGCLCGIILLVVMGLFVYFRYRRPREKKRARNFKFLVSIFTLF</sequence>
<feature type="transmembrane region" description="Helical" evidence="1">
    <location>
        <begin position="362"/>
        <end position="385"/>
    </location>
</feature>
<dbReference type="Pfam" id="PF01683">
    <property type="entry name" value="EB"/>
    <property type="match status" value="1"/>
</dbReference>
<organism evidence="5 6">
    <name type="scientific">Tegillarca granosa</name>
    <name type="common">Malaysian cockle</name>
    <name type="synonym">Anadara granosa</name>
    <dbReference type="NCBI Taxonomy" id="220873"/>
    <lineage>
        <taxon>Eukaryota</taxon>
        <taxon>Metazoa</taxon>
        <taxon>Spiralia</taxon>
        <taxon>Lophotrochozoa</taxon>
        <taxon>Mollusca</taxon>
        <taxon>Bivalvia</taxon>
        <taxon>Autobranchia</taxon>
        <taxon>Pteriomorphia</taxon>
        <taxon>Arcoida</taxon>
        <taxon>Arcoidea</taxon>
        <taxon>Arcidae</taxon>
        <taxon>Tegillarca</taxon>
    </lineage>
</organism>
<evidence type="ECO:0000313" key="6">
    <source>
        <dbReference type="Proteomes" id="UP001217089"/>
    </source>
</evidence>
<evidence type="ECO:0000259" key="3">
    <source>
        <dbReference type="Pfam" id="PF01683"/>
    </source>
</evidence>
<name>A0ABQ9EDT4_TEGGR</name>
<comment type="caution">
    <text evidence="5">The sequence shown here is derived from an EMBL/GenBank/DDBJ whole genome shotgun (WGS) entry which is preliminary data.</text>
</comment>
<dbReference type="Proteomes" id="UP001217089">
    <property type="component" value="Unassembled WGS sequence"/>
</dbReference>